<dbReference type="InterPro" id="IPR014729">
    <property type="entry name" value="Rossmann-like_a/b/a_fold"/>
</dbReference>
<evidence type="ECO:0000256" key="6">
    <source>
        <dbReference type="ARBA" id="ARBA00022741"/>
    </source>
</evidence>
<proteinExistence type="predicted"/>
<evidence type="ECO:0000256" key="9">
    <source>
        <dbReference type="ARBA" id="ARBA00022962"/>
    </source>
</evidence>
<comment type="catalytic activity">
    <reaction evidence="11">
        <text>L-aspartate + L-glutamine + ATP + H2O = L-asparagine + L-glutamate + AMP + diphosphate + H(+)</text>
        <dbReference type="Rhea" id="RHEA:12228"/>
        <dbReference type="ChEBI" id="CHEBI:15377"/>
        <dbReference type="ChEBI" id="CHEBI:15378"/>
        <dbReference type="ChEBI" id="CHEBI:29985"/>
        <dbReference type="ChEBI" id="CHEBI:29991"/>
        <dbReference type="ChEBI" id="CHEBI:30616"/>
        <dbReference type="ChEBI" id="CHEBI:33019"/>
        <dbReference type="ChEBI" id="CHEBI:58048"/>
        <dbReference type="ChEBI" id="CHEBI:58359"/>
        <dbReference type="ChEBI" id="CHEBI:456215"/>
        <dbReference type="EC" id="6.3.5.4"/>
    </reaction>
</comment>
<evidence type="ECO:0000313" key="17">
    <source>
        <dbReference type="Proteomes" id="UP000095284"/>
    </source>
</evidence>
<evidence type="ECO:0000256" key="12">
    <source>
        <dbReference type="PIRNR" id="PIRNR001589"/>
    </source>
</evidence>
<feature type="binding site" evidence="14">
    <location>
        <position position="237"/>
    </location>
    <ligand>
        <name>ATP</name>
        <dbReference type="ChEBI" id="CHEBI:30616"/>
    </ligand>
</feature>
<keyword evidence="5 13" id="KW-0028">Amino-acid biosynthesis</keyword>
<protein>
    <recommendedName>
        <fullName evidence="3">Asparagine synthetase [glutamine-hydrolyzing]</fullName>
        <ecNumber evidence="2">6.3.5.4</ecNumber>
    </recommendedName>
    <alternativeName>
        <fullName evidence="10">Glutamine-dependent asparagine synthetase</fullName>
    </alternativeName>
</protein>
<dbReference type="UniPathway" id="UPA00134">
    <property type="reaction ID" value="UER00195"/>
</dbReference>
<keyword evidence="7 12" id="KW-0067">ATP-binding</keyword>
<keyword evidence="6 12" id="KW-0547">Nucleotide-binding</keyword>
<dbReference type="Gene3D" id="3.60.20.10">
    <property type="entry name" value="Glutamine Phosphoribosylpyrophosphate, subunit 1, domain 1"/>
    <property type="match status" value="1"/>
</dbReference>
<evidence type="ECO:0000256" key="11">
    <source>
        <dbReference type="ARBA" id="ARBA00048741"/>
    </source>
</evidence>
<dbReference type="PANTHER" id="PTHR11772">
    <property type="entry name" value="ASPARAGINE SYNTHETASE"/>
    <property type="match status" value="1"/>
</dbReference>
<dbReference type="Pfam" id="PF00733">
    <property type="entry name" value="Asn_synthase"/>
    <property type="match status" value="1"/>
</dbReference>
<dbReference type="WBParaSite" id="BXY_1613600.1">
    <property type="protein sequence ID" value="BXY_1613600.1"/>
    <property type="gene ID" value="BXY_1613600"/>
</dbReference>
<dbReference type="PIRSF" id="PIRSF001589">
    <property type="entry name" value="Asn_synthetase_glu-h"/>
    <property type="match status" value="1"/>
</dbReference>
<evidence type="ECO:0000256" key="3">
    <source>
        <dbReference type="ARBA" id="ARBA00021389"/>
    </source>
</evidence>
<dbReference type="InterPro" id="IPR050795">
    <property type="entry name" value="Asn_Synthetase"/>
</dbReference>
<dbReference type="GO" id="GO:0070981">
    <property type="term" value="P:L-asparagine biosynthetic process"/>
    <property type="evidence" value="ECO:0007669"/>
    <property type="project" value="UniProtKB-UniPathway"/>
</dbReference>
<evidence type="ECO:0000259" key="16">
    <source>
        <dbReference type="PROSITE" id="PS51278"/>
    </source>
</evidence>
<dbReference type="InterPro" id="IPR006426">
    <property type="entry name" value="Asn_synth_AEB"/>
</dbReference>
<dbReference type="InterPro" id="IPR017932">
    <property type="entry name" value="GATase_2_dom"/>
</dbReference>
<feature type="domain" description="Glutamine amidotransferase type-2" evidence="16">
    <location>
        <begin position="2"/>
        <end position="192"/>
    </location>
</feature>
<organism evidence="17 18">
    <name type="scientific">Bursaphelenchus xylophilus</name>
    <name type="common">Pinewood nematode worm</name>
    <name type="synonym">Aphelenchoides xylophilus</name>
    <dbReference type="NCBI Taxonomy" id="6326"/>
    <lineage>
        <taxon>Eukaryota</taxon>
        <taxon>Metazoa</taxon>
        <taxon>Ecdysozoa</taxon>
        <taxon>Nematoda</taxon>
        <taxon>Chromadorea</taxon>
        <taxon>Rhabditida</taxon>
        <taxon>Tylenchina</taxon>
        <taxon>Tylenchomorpha</taxon>
        <taxon>Aphelenchoidea</taxon>
        <taxon>Aphelenchoididae</taxon>
        <taxon>Bursaphelenchus</taxon>
    </lineage>
</organism>
<evidence type="ECO:0000256" key="10">
    <source>
        <dbReference type="ARBA" id="ARBA00030234"/>
    </source>
</evidence>
<feature type="binding site" evidence="14">
    <location>
        <position position="267"/>
    </location>
    <ligand>
        <name>ATP</name>
        <dbReference type="ChEBI" id="CHEBI:30616"/>
    </ligand>
</feature>
<comment type="pathway">
    <text evidence="1">Amino-acid biosynthesis; L-asparagine biosynthesis; L-asparagine from L-aspartate (L-Gln route): step 1/1.</text>
</comment>
<dbReference type="CDD" id="cd01991">
    <property type="entry name" value="Asn_synthase_B_C"/>
    <property type="match status" value="1"/>
</dbReference>
<keyword evidence="9 13" id="KW-0315">Glutamine amidotransferase</keyword>
<dbReference type="PANTHER" id="PTHR11772:SF2">
    <property type="entry name" value="ASPARAGINE SYNTHETASE [GLUTAMINE-HYDROLYZING]"/>
    <property type="match status" value="1"/>
</dbReference>
<sequence length="540" mass="61125">MCGIFGICESAAYKNGHKTPFLPLCKLNIQSGLISHRGPDMRNHYRNENNGNTLFHERLAINDLGCFHPIEGSGPDRQVVHNGEIYNHHALKETHFPHTTFRTSCDTEILIRLFDLFKGSEFCNLLDGTFALAICYDNIFFVARDPIGVKALYYGYDECGRFMCASEMKVINGLCKTVSTFPPGHYYTPETGLIRYYEPMWMEPDLKFNEVNYKLLNESLQQATIKRLMSDAPLGMLLSGGLDSSLICAIAVRELKRQGKPLKTYAVGLPGSPDLAAARKVADFLGTDHTEVSFTVEEGICALVKLIYHLESYDVTTVRAATPMYFLSRKIRNDGIKVVLSGEGSDEIFGGYLYFHNAPNDEDFHTETVRRVRLLSTADLLRADKSCMANSVEVRVPFLDKSFLETAMAILPADRRPTSEKIEKYVLRKAFDTPEDPYMPEEVLWRQKEQFSDGVGYSWIDSLVKYCTQLVSDYEMSMASKLYPHNTPKTKEAFYIRSVFHNFYPSDSAAKTVSPWIPKWQLSEDPSGRASKVHLQAKEA</sequence>
<evidence type="ECO:0000256" key="1">
    <source>
        <dbReference type="ARBA" id="ARBA00005187"/>
    </source>
</evidence>
<feature type="binding site" evidence="14">
    <location>
        <begin position="341"/>
        <end position="342"/>
    </location>
    <ligand>
        <name>ATP</name>
        <dbReference type="ChEBI" id="CHEBI:30616"/>
    </ligand>
</feature>
<dbReference type="InterPro" id="IPR029055">
    <property type="entry name" value="Ntn_hydrolases_N"/>
</dbReference>
<dbReference type="Gene3D" id="3.40.50.620">
    <property type="entry name" value="HUPs"/>
    <property type="match status" value="1"/>
</dbReference>
<dbReference type="Pfam" id="PF13537">
    <property type="entry name" value="GATase_7"/>
    <property type="match status" value="1"/>
</dbReference>
<dbReference type="InterPro" id="IPR001962">
    <property type="entry name" value="Asn_synthase"/>
</dbReference>
<accession>A0A1I7SSW8</accession>
<name>A0A1I7SSW8_BURXY</name>
<dbReference type="NCBIfam" id="TIGR01536">
    <property type="entry name" value="asn_synth_AEB"/>
    <property type="match status" value="1"/>
</dbReference>
<feature type="binding site" evidence="14">
    <location>
        <position position="106"/>
    </location>
    <ligand>
        <name>L-glutamine</name>
        <dbReference type="ChEBI" id="CHEBI:58359"/>
    </ligand>
</feature>
<dbReference type="SUPFAM" id="SSF56235">
    <property type="entry name" value="N-terminal nucleophile aminohydrolases (Ntn hydrolases)"/>
    <property type="match status" value="1"/>
</dbReference>
<dbReference type="GO" id="GO:0005829">
    <property type="term" value="C:cytosol"/>
    <property type="evidence" value="ECO:0007669"/>
    <property type="project" value="TreeGrafter"/>
</dbReference>
<evidence type="ECO:0000256" key="7">
    <source>
        <dbReference type="ARBA" id="ARBA00022840"/>
    </source>
</evidence>
<dbReference type="PROSITE" id="PS51278">
    <property type="entry name" value="GATASE_TYPE_2"/>
    <property type="match status" value="1"/>
</dbReference>
<dbReference type="GO" id="GO:0004066">
    <property type="term" value="F:asparagine synthase (glutamine-hydrolyzing) activity"/>
    <property type="evidence" value="ECO:0007669"/>
    <property type="project" value="UniProtKB-EC"/>
</dbReference>
<evidence type="ECO:0000256" key="15">
    <source>
        <dbReference type="PIRSR" id="PIRSR001589-3"/>
    </source>
</evidence>
<feature type="active site" description="For GATase activity" evidence="13">
    <location>
        <position position="2"/>
    </location>
</feature>
<evidence type="ECO:0000256" key="8">
    <source>
        <dbReference type="ARBA" id="ARBA00022888"/>
    </source>
</evidence>
<dbReference type="Proteomes" id="UP000095284">
    <property type="component" value="Unplaced"/>
</dbReference>
<evidence type="ECO:0000313" key="18">
    <source>
        <dbReference type="WBParaSite" id="BXY_1613600.1"/>
    </source>
</evidence>
<feature type="site" description="Important for beta-aspartyl-AMP intermediate formation" evidence="15">
    <location>
        <position position="343"/>
    </location>
</feature>
<evidence type="ECO:0000256" key="13">
    <source>
        <dbReference type="PIRSR" id="PIRSR001589-1"/>
    </source>
</evidence>
<keyword evidence="8 13" id="KW-0061">Asparagine biosynthesis</keyword>
<dbReference type="NCBIfam" id="NF006949">
    <property type="entry name" value="PRK09431.1"/>
    <property type="match status" value="1"/>
</dbReference>
<dbReference type="FunFam" id="3.40.50.620:FF:000031">
    <property type="entry name" value="Asparagine synthase B"/>
    <property type="match status" value="1"/>
</dbReference>
<dbReference type="SUPFAM" id="SSF52402">
    <property type="entry name" value="Adenine nucleotide alpha hydrolases-like"/>
    <property type="match status" value="1"/>
</dbReference>
<dbReference type="AlphaFoldDB" id="A0A1I7SSW8"/>
<keyword evidence="4" id="KW-0436">Ligase</keyword>
<evidence type="ECO:0000256" key="5">
    <source>
        <dbReference type="ARBA" id="ARBA00022605"/>
    </source>
</evidence>
<dbReference type="EC" id="6.3.5.4" evidence="2"/>
<evidence type="ECO:0000256" key="2">
    <source>
        <dbReference type="ARBA" id="ARBA00012737"/>
    </source>
</evidence>
<evidence type="ECO:0000256" key="4">
    <source>
        <dbReference type="ARBA" id="ARBA00022598"/>
    </source>
</evidence>
<dbReference type="GO" id="GO:0005524">
    <property type="term" value="F:ATP binding"/>
    <property type="evidence" value="ECO:0007669"/>
    <property type="project" value="UniProtKB-KW"/>
</dbReference>
<dbReference type="InterPro" id="IPR033738">
    <property type="entry name" value="AsnB_N"/>
</dbReference>
<dbReference type="CDD" id="cd00712">
    <property type="entry name" value="AsnB"/>
    <property type="match status" value="1"/>
</dbReference>
<evidence type="ECO:0000256" key="14">
    <source>
        <dbReference type="PIRSR" id="PIRSR001589-2"/>
    </source>
</evidence>
<reference evidence="18" key="1">
    <citation type="submission" date="2016-11" db="UniProtKB">
        <authorList>
            <consortium name="WormBaseParasite"/>
        </authorList>
    </citation>
    <scope>IDENTIFICATION</scope>
</reference>